<dbReference type="Proteomes" id="UP000236928">
    <property type="component" value="Unassembled WGS sequence"/>
</dbReference>
<dbReference type="AlphaFoldDB" id="A0A2P4Z4N2"/>
<reference evidence="1 2" key="1">
    <citation type="submission" date="2014-04" db="EMBL/GenBank/DDBJ databases">
        <title>Comparative Genomics of Cryptosporidium Species.</title>
        <authorList>
            <person name="Silva J.C."/>
            <person name="Su Q."/>
            <person name="Chalmers R."/>
            <person name="Chibucos M.C."/>
            <person name="Elwin K."/>
            <person name="Godinez A."/>
            <person name="Guo F."/>
            <person name="Huynh K."/>
            <person name="Orvis J."/>
            <person name="Ott S."/>
            <person name="Sadzewicz L."/>
            <person name="Sengamalay N."/>
            <person name="Shetty A."/>
            <person name="Sun M."/>
            <person name="Tallon L."/>
            <person name="Xiao L."/>
            <person name="Zhang H."/>
            <person name="Fraser C.M."/>
            <person name="Zhu G."/>
            <person name="Kissinger J."/>
            <person name="Widmer G."/>
        </authorList>
    </citation>
    <scope>NUCLEOTIDE SEQUENCE [LARGE SCALE GENOMIC DNA]</scope>
    <source>
        <strain evidence="1 2">UKMEL1</strain>
    </source>
</reference>
<evidence type="ECO:0000313" key="1">
    <source>
        <dbReference type="EMBL" id="POM85037.1"/>
    </source>
</evidence>
<protein>
    <submittedName>
        <fullName evidence="1">Uncharacterized protein</fullName>
    </submittedName>
</protein>
<dbReference type="EMBL" id="JIBK01000048">
    <property type="protein sequence ID" value="POM85037.1"/>
    <property type="molecule type" value="Genomic_DNA"/>
</dbReference>
<proteinExistence type="predicted"/>
<sequence length="327" mass="36567">MINKKRRGRYGYNMNIVNLFAHRKIQKLEIVDIYRMGYFVIRNRKWIILTIIEFVVKINLLHGLRNNVFGQLDPQQLLANGGLLPQNSLNTANSPTTSTSTQATTIIVNSPQQNTGNLASGNSFLNDLFKKPSLEQVNKDIKEIMQKESSAKGFGVCLFTNNPYLDLGFRDLDYGKCTKFLLSVDTWLEESAINNLIQEQLVKNGLSIPSKKKFKVPALEVLYKETFLQVCVNFFVGLVNSGLLEMNNKTCTGNSCHDQFNAVCTVVFDTYGKSASILGGPVINEVVKTICQESRRQIASKYQTIVSSPADIRSDNVPVEASEPIPT</sequence>
<keyword evidence="2" id="KW-1185">Reference proteome</keyword>
<organism evidence="1 2">
    <name type="scientific">Cryptosporidium meleagridis</name>
    <dbReference type="NCBI Taxonomy" id="93969"/>
    <lineage>
        <taxon>Eukaryota</taxon>
        <taxon>Sar</taxon>
        <taxon>Alveolata</taxon>
        <taxon>Apicomplexa</taxon>
        <taxon>Conoidasida</taxon>
        <taxon>Coccidia</taxon>
        <taxon>Eucoccidiorida</taxon>
        <taxon>Eimeriorina</taxon>
        <taxon>Cryptosporidiidae</taxon>
        <taxon>Cryptosporidium</taxon>
    </lineage>
</organism>
<comment type="caution">
    <text evidence="1">The sequence shown here is derived from an EMBL/GenBank/DDBJ whole genome shotgun (WGS) entry which is preliminary data.</text>
</comment>
<dbReference type="VEuPathDB" id="CryptoDB:CmeUKMEL1_15390"/>
<name>A0A2P4Z4N2_9CRYT</name>
<accession>A0A2P4Z4N2</accession>
<gene>
    <name evidence="1" type="ORF">CmeUKMEL1_15390</name>
</gene>
<evidence type="ECO:0000313" key="2">
    <source>
        <dbReference type="Proteomes" id="UP000236928"/>
    </source>
</evidence>
<dbReference type="OrthoDB" id="342792at2759"/>